<evidence type="ECO:0000256" key="3">
    <source>
        <dbReference type="ARBA" id="ARBA00022475"/>
    </source>
</evidence>
<keyword evidence="14" id="KW-1185">Reference proteome</keyword>
<dbReference type="InterPro" id="IPR012902">
    <property type="entry name" value="N_methyl_site"/>
</dbReference>
<accession>A0A418YG71</accession>
<feature type="domain" description="General secretion pathway GspH" evidence="12">
    <location>
        <begin position="47"/>
        <end position="161"/>
    </location>
</feature>
<evidence type="ECO:0000256" key="11">
    <source>
        <dbReference type="SAM" id="Phobius"/>
    </source>
</evidence>
<keyword evidence="3" id="KW-1003">Cell membrane</keyword>
<evidence type="ECO:0000256" key="10">
    <source>
        <dbReference type="ARBA" id="ARBA00030775"/>
    </source>
</evidence>
<evidence type="ECO:0000313" key="14">
    <source>
        <dbReference type="Proteomes" id="UP000283255"/>
    </source>
</evidence>
<dbReference type="Pfam" id="PF07963">
    <property type="entry name" value="N_methyl"/>
    <property type="match status" value="1"/>
</dbReference>
<reference evidence="13 14" key="2">
    <citation type="submission" date="2019-01" db="EMBL/GenBank/DDBJ databases">
        <title>Motilimonas pumilus sp. nov., isolated from the gut of sea cucumber (Apostichopus japonicus).</title>
        <authorList>
            <person name="Wang F.-Q."/>
            <person name="Ren L.-H."/>
            <person name="Lin Y.-W."/>
            <person name="Sun G.-H."/>
            <person name="Du Z.-J."/>
            <person name="Zhao J.-X."/>
            <person name="Liu X.-J."/>
            <person name="Liu L.-J."/>
        </authorList>
    </citation>
    <scope>NUCLEOTIDE SEQUENCE [LARGE SCALE GENOMIC DNA]</scope>
    <source>
        <strain evidence="13 14">PLHSC7-2</strain>
    </source>
</reference>
<evidence type="ECO:0000256" key="2">
    <source>
        <dbReference type="ARBA" id="ARBA00021549"/>
    </source>
</evidence>
<name>A0A418YG71_9GAMM</name>
<keyword evidence="5" id="KW-0997">Cell inner membrane</keyword>
<dbReference type="OrthoDB" id="6315619at2"/>
<dbReference type="InterPro" id="IPR022346">
    <property type="entry name" value="T2SS_GspH"/>
</dbReference>
<keyword evidence="6 11" id="KW-0812">Transmembrane</keyword>
<dbReference type="GO" id="GO:0015627">
    <property type="term" value="C:type II protein secretion system complex"/>
    <property type="evidence" value="ECO:0007669"/>
    <property type="project" value="InterPro"/>
</dbReference>
<evidence type="ECO:0000256" key="5">
    <source>
        <dbReference type="ARBA" id="ARBA00022519"/>
    </source>
</evidence>
<protein>
    <recommendedName>
        <fullName evidence="2">Type II secretion system protein H</fullName>
    </recommendedName>
    <alternativeName>
        <fullName evidence="10">General secretion pathway protein H</fullName>
    </alternativeName>
</protein>
<feature type="transmembrane region" description="Helical" evidence="11">
    <location>
        <begin position="12"/>
        <end position="34"/>
    </location>
</feature>
<reference evidence="13 14" key="1">
    <citation type="submission" date="2018-09" db="EMBL/GenBank/DDBJ databases">
        <authorList>
            <person name="Wang F."/>
        </authorList>
    </citation>
    <scope>NUCLEOTIDE SEQUENCE [LARGE SCALE GENOMIC DNA]</scope>
    <source>
        <strain evidence="13 14">PLHSC7-2</strain>
    </source>
</reference>
<dbReference type="GO" id="GO:0015628">
    <property type="term" value="P:protein secretion by the type II secretion system"/>
    <property type="evidence" value="ECO:0007669"/>
    <property type="project" value="InterPro"/>
</dbReference>
<evidence type="ECO:0000313" key="13">
    <source>
        <dbReference type="EMBL" id="RJG48662.1"/>
    </source>
</evidence>
<dbReference type="Gene3D" id="3.55.40.10">
    <property type="entry name" value="minor pseudopilin epsh domain"/>
    <property type="match status" value="1"/>
</dbReference>
<dbReference type="AlphaFoldDB" id="A0A418YG71"/>
<comment type="subcellular location">
    <subcellularLocation>
        <location evidence="1">Cell inner membrane</location>
        <topology evidence="1">Single-pass membrane protein</topology>
    </subcellularLocation>
</comment>
<dbReference type="NCBIfam" id="TIGR02532">
    <property type="entry name" value="IV_pilin_GFxxxE"/>
    <property type="match status" value="1"/>
</dbReference>
<keyword evidence="4" id="KW-0488">Methylation</keyword>
<dbReference type="PROSITE" id="PS00409">
    <property type="entry name" value="PROKAR_NTER_METHYL"/>
    <property type="match status" value="1"/>
</dbReference>
<dbReference type="Pfam" id="PF12019">
    <property type="entry name" value="GspH"/>
    <property type="match status" value="1"/>
</dbReference>
<proteinExistence type="inferred from homology"/>
<dbReference type="SUPFAM" id="SSF54523">
    <property type="entry name" value="Pili subunits"/>
    <property type="match status" value="1"/>
</dbReference>
<dbReference type="InterPro" id="IPR045584">
    <property type="entry name" value="Pilin-like"/>
</dbReference>
<evidence type="ECO:0000256" key="8">
    <source>
        <dbReference type="ARBA" id="ARBA00023136"/>
    </source>
</evidence>
<comment type="caution">
    <text evidence="13">The sequence shown here is derived from an EMBL/GenBank/DDBJ whole genome shotgun (WGS) entry which is preliminary data.</text>
</comment>
<evidence type="ECO:0000256" key="6">
    <source>
        <dbReference type="ARBA" id="ARBA00022692"/>
    </source>
</evidence>
<keyword evidence="8 11" id="KW-0472">Membrane</keyword>
<dbReference type="GO" id="GO:0005886">
    <property type="term" value="C:plasma membrane"/>
    <property type="evidence" value="ECO:0007669"/>
    <property type="project" value="UniProtKB-SubCell"/>
</dbReference>
<dbReference type="RefSeq" id="WP_119910103.1">
    <property type="nucleotide sequence ID" value="NZ_QZCH01000007.1"/>
</dbReference>
<gene>
    <name evidence="13" type="ORF">D1Z90_07320</name>
</gene>
<dbReference type="Proteomes" id="UP000283255">
    <property type="component" value="Unassembled WGS sequence"/>
</dbReference>
<dbReference type="EMBL" id="QZCH01000007">
    <property type="protein sequence ID" value="RJG48662.1"/>
    <property type="molecule type" value="Genomic_DNA"/>
</dbReference>
<organism evidence="13 14">
    <name type="scientific">Motilimonas pumila</name>
    <dbReference type="NCBI Taxonomy" id="2303987"/>
    <lineage>
        <taxon>Bacteria</taxon>
        <taxon>Pseudomonadati</taxon>
        <taxon>Pseudomonadota</taxon>
        <taxon>Gammaproteobacteria</taxon>
        <taxon>Alteromonadales</taxon>
        <taxon>Alteromonadales genera incertae sedis</taxon>
        <taxon>Motilimonas</taxon>
    </lineage>
</organism>
<sequence>MRFYSKAIQGFSLIELTIVLLIASVLMAMTAAGLGSLSSNSRSYDSANSLLKDITFARNQAVSNNQNVTICSLNASKQCQDNWINGVDVFIDFNKNEQLDPDDMLLKRSEPFSTKDDIQFSSQLYSVQYQPDGLTSNLPGSLAITYCADKSGSTINIQASGKASITQNQVSCS</sequence>
<evidence type="ECO:0000256" key="1">
    <source>
        <dbReference type="ARBA" id="ARBA00004377"/>
    </source>
</evidence>
<keyword evidence="7 11" id="KW-1133">Transmembrane helix</keyword>
<evidence type="ECO:0000256" key="7">
    <source>
        <dbReference type="ARBA" id="ARBA00022989"/>
    </source>
</evidence>
<evidence type="ECO:0000256" key="4">
    <source>
        <dbReference type="ARBA" id="ARBA00022481"/>
    </source>
</evidence>
<comment type="similarity">
    <text evidence="9">Belongs to the GSP H family.</text>
</comment>
<evidence type="ECO:0000256" key="9">
    <source>
        <dbReference type="ARBA" id="ARBA00025772"/>
    </source>
</evidence>
<evidence type="ECO:0000259" key="12">
    <source>
        <dbReference type="Pfam" id="PF12019"/>
    </source>
</evidence>